<sequence length="68" mass="7324">MCYPLLFPEARQAENAAPHIVAHGIVHSDLHVVFHGEIREQADILKGAGDARPIHLDGAHTVGILAVQ</sequence>
<proteinExistence type="predicted"/>
<dbReference type="EMBL" id="VSSQ01070581">
    <property type="protein sequence ID" value="MPN22366.1"/>
    <property type="molecule type" value="Genomic_DNA"/>
</dbReference>
<dbReference type="AlphaFoldDB" id="A0A645G8A9"/>
<protein>
    <submittedName>
        <fullName evidence="1">Uncharacterized protein</fullName>
    </submittedName>
</protein>
<comment type="caution">
    <text evidence="1">The sequence shown here is derived from an EMBL/GenBank/DDBJ whole genome shotgun (WGS) entry which is preliminary data.</text>
</comment>
<name>A0A645G8A9_9ZZZZ</name>
<evidence type="ECO:0000313" key="1">
    <source>
        <dbReference type="EMBL" id="MPN22366.1"/>
    </source>
</evidence>
<gene>
    <name evidence="1" type="ORF">SDC9_169749</name>
</gene>
<reference evidence="1" key="1">
    <citation type="submission" date="2019-08" db="EMBL/GenBank/DDBJ databases">
        <authorList>
            <person name="Kucharzyk K."/>
            <person name="Murdoch R.W."/>
            <person name="Higgins S."/>
            <person name="Loffler F."/>
        </authorList>
    </citation>
    <scope>NUCLEOTIDE SEQUENCE</scope>
</reference>
<accession>A0A645G8A9</accession>
<organism evidence="1">
    <name type="scientific">bioreactor metagenome</name>
    <dbReference type="NCBI Taxonomy" id="1076179"/>
    <lineage>
        <taxon>unclassified sequences</taxon>
        <taxon>metagenomes</taxon>
        <taxon>ecological metagenomes</taxon>
    </lineage>
</organism>